<accession>A0A6J4J166</accession>
<feature type="compositionally biased region" description="Basic residues" evidence="1">
    <location>
        <begin position="355"/>
        <end position="365"/>
    </location>
</feature>
<sequence length="460" mass="48290">EDARGGGTARRRHAAAVQPADPAARPGRAGRRGLAGHRDPAGRRRAGGRRGGRAGAGRHPRHPGVRAGRARLPDPLPGLRRRLRRRGRALRGQGVLLAGRAALDHRGGPRAGRLLGRRAGRGAAGRGAAGADRAARQQQVDRGAGAGAGRRRRPGRRRLVRRDRPAGLAGRRPRGPAAGAGPGHRRGRGAHPRVHRDRARGPEVRLLGGGRGRLRGLPAGARARLAGAGRGALAHRLADLRHLRLRGLGPAGGRAAGPAAGRAGRLAGVPGPRRRVRHRVHRRRHPHGRARAGRVAARDRGPGVPGGRAGRAQAGGGAGPGDRRAGLGDPLRGRDGQGRPAPPVRLGRRRDERQHPHRAVRRPVHLRAGLPGRRVRAGAVPGGRQTLRERRHRRPRHLAARRPGARRPGRGGRDRGVLPLAGQQLQPPAAPAGGGRGRRRGPGRGPPGDRRGPAPAGRGL</sequence>
<keyword evidence="2" id="KW-0456">Lyase</keyword>
<gene>
    <name evidence="2" type="ORF">AVDCRST_MAG41-2709</name>
</gene>
<proteinExistence type="predicted"/>
<feature type="compositionally biased region" description="Low complexity" evidence="1">
    <location>
        <begin position="15"/>
        <end position="27"/>
    </location>
</feature>
<feature type="non-terminal residue" evidence="2">
    <location>
        <position position="460"/>
    </location>
</feature>
<feature type="compositionally biased region" description="Basic residues" evidence="1">
    <location>
        <begin position="43"/>
        <end position="64"/>
    </location>
</feature>
<feature type="region of interest" description="Disordered" evidence="1">
    <location>
        <begin position="251"/>
        <end position="460"/>
    </location>
</feature>
<evidence type="ECO:0000256" key="1">
    <source>
        <dbReference type="SAM" id="MobiDB-lite"/>
    </source>
</evidence>
<feature type="region of interest" description="Disordered" evidence="1">
    <location>
        <begin position="1"/>
        <end position="87"/>
    </location>
</feature>
<feature type="non-terminal residue" evidence="2">
    <location>
        <position position="1"/>
    </location>
</feature>
<evidence type="ECO:0000313" key="2">
    <source>
        <dbReference type="EMBL" id="CAA9267580.1"/>
    </source>
</evidence>
<dbReference type="EMBL" id="CADCTP010000249">
    <property type="protein sequence ID" value="CAA9267580.1"/>
    <property type="molecule type" value="Genomic_DNA"/>
</dbReference>
<feature type="compositionally biased region" description="Basic residues" evidence="1">
    <location>
        <begin position="149"/>
        <end position="161"/>
    </location>
</feature>
<protein>
    <submittedName>
        <fullName evidence="2">Diaminopimelate decarboxylase</fullName>
        <ecNumber evidence="2">4.1.1.20</ecNumber>
    </submittedName>
</protein>
<feature type="compositionally biased region" description="Gly residues" evidence="1">
    <location>
        <begin position="303"/>
        <end position="320"/>
    </location>
</feature>
<dbReference type="EC" id="4.1.1.20" evidence="2"/>
<organism evidence="2">
    <name type="scientific">uncultured Mycobacteriales bacterium</name>
    <dbReference type="NCBI Taxonomy" id="581187"/>
    <lineage>
        <taxon>Bacteria</taxon>
        <taxon>Bacillati</taxon>
        <taxon>Actinomycetota</taxon>
        <taxon>Actinomycetes</taxon>
        <taxon>Mycobacteriales</taxon>
        <taxon>environmental samples</taxon>
    </lineage>
</organism>
<feature type="compositionally biased region" description="Low complexity" evidence="1">
    <location>
        <begin position="166"/>
        <end position="179"/>
    </location>
</feature>
<feature type="compositionally biased region" description="Low complexity" evidence="1">
    <location>
        <begin position="129"/>
        <end position="143"/>
    </location>
</feature>
<dbReference type="AlphaFoldDB" id="A0A6J4J166"/>
<feature type="compositionally biased region" description="Basic residues" evidence="1">
    <location>
        <begin position="389"/>
        <end position="410"/>
    </location>
</feature>
<reference evidence="2" key="1">
    <citation type="submission" date="2020-02" db="EMBL/GenBank/DDBJ databases">
        <authorList>
            <person name="Meier V. D."/>
        </authorList>
    </citation>
    <scope>NUCLEOTIDE SEQUENCE</scope>
    <source>
        <strain evidence="2">AVDCRST_MAG41</strain>
    </source>
</reference>
<feature type="compositionally biased region" description="Basic residues" evidence="1">
    <location>
        <begin position="183"/>
        <end position="198"/>
    </location>
</feature>
<feature type="region of interest" description="Disordered" evidence="1">
    <location>
        <begin position="106"/>
        <end position="213"/>
    </location>
</feature>
<feature type="compositionally biased region" description="Basic and acidic residues" evidence="1">
    <location>
        <begin position="321"/>
        <end position="337"/>
    </location>
</feature>
<feature type="compositionally biased region" description="Basic residues" evidence="1">
    <location>
        <begin position="272"/>
        <end position="292"/>
    </location>
</feature>
<dbReference type="GO" id="GO:0008836">
    <property type="term" value="F:diaminopimelate decarboxylase activity"/>
    <property type="evidence" value="ECO:0007669"/>
    <property type="project" value="UniProtKB-EC"/>
</dbReference>
<name>A0A6J4J166_9ACTN</name>
<feature type="compositionally biased region" description="Low complexity" evidence="1">
    <location>
        <begin position="256"/>
        <end position="271"/>
    </location>
</feature>